<reference evidence="1" key="2">
    <citation type="submission" date="2025-08" db="UniProtKB">
        <authorList>
            <consortium name="Ensembl"/>
        </authorList>
    </citation>
    <scope>IDENTIFICATION</scope>
</reference>
<dbReference type="GeneTree" id="ENSGT00980000199842"/>
<proteinExistence type="predicted"/>
<sequence>MSHRARPPLDVFFRSFSSFFFFEMESCSVAQAEVQPGLTAASASQVQAIFCLTLLSSWDCRCMPPRPANFFIFSGDGVSPCWPGWS</sequence>
<evidence type="ECO:0000313" key="2">
    <source>
        <dbReference type="Proteomes" id="UP000028761"/>
    </source>
</evidence>
<dbReference type="Proteomes" id="UP000028761">
    <property type="component" value="Chromosome 7"/>
</dbReference>
<organism evidence="1 2">
    <name type="scientific">Papio anubis</name>
    <name type="common">Olive baboon</name>
    <dbReference type="NCBI Taxonomy" id="9555"/>
    <lineage>
        <taxon>Eukaryota</taxon>
        <taxon>Metazoa</taxon>
        <taxon>Chordata</taxon>
        <taxon>Craniata</taxon>
        <taxon>Vertebrata</taxon>
        <taxon>Euteleostomi</taxon>
        <taxon>Mammalia</taxon>
        <taxon>Eutheria</taxon>
        <taxon>Euarchontoglires</taxon>
        <taxon>Primates</taxon>
        <taxon>Haplorrhini</taxon>
        <taxon>Catarrhini</taxon>
        <taxon>Cercopithecidae</taxon>
        <taxon>Cercopithecinae</taxon>
        <taxon>Papio</taxon>
    </lineage>
</organism>
<reference evidence="1 2" key="1">
    <citation type="submission" date="2012-03" db="EMBL/GenBank/DDBJ databases">
        <title>Whole Genome Assembly of Papio anubis.</title>
        <authorList>
            <person name="Liu Y.L."/>
            <person name="Abraham K.A."/>
            <person name="Akbar H.A."/>
            <person name="Ali S.A."/>
            <person name="Anosike U.A."/>
            <person name="Aqrawi P.A."/>
            <person name="Arias F.A."/>
            <person name="Attaway T.A."/>
            <person name="Awwad R.A."/>
            <person name="Babu C.B."/>
            <person name="Bandaranaike D.B."/>
            <person name="Battles P.B."/>
            <person name="Bell A.B."/>
            <person name="Beltran B.B."/>
            <person name="Berhane-Mersha D.B."/>
            <person name="Bess C.B."/>
            <person name="Bickham C.B."/>
            <person name="Bolden T.B."/>
            <person name="Carter K.C."/>
            <person name="Chau D.C."/>
            <person name="Chavez A.C."/>
            <person name="Clerc-Blankenburg K.C."/>
            <person name="Coyle M.C."/>
            <person name="Dao M.D."/>
            <person name="Davila M.L.D."/>
            <person name="Davy-Carroll L.D."/>
            <person name="Denson S.D."/>
            <person name="Dinh H.D."/>
            <person name="Fernandez S.F."/>
            <person name="Fernando P.F."/>
            <person name="Forbes L.F."/>
            <person name="Francis C.F."/>
            <person name="Francisco L.F."/>
            <person name="Fu Q.F."/>
            <person name="Garcia-Iii R.G."/>
            <person name="Garrett T.G."/>
            <person name="Gross S.G."/>
            <person name="Gubbala S.G."/>
            <person name="Hirani K.H."/>
            <person name="Hogues M.H."/>
            <person name="Hollins B.H."/>
            <person name="Jackson L.J."/>
            <person name="Javaid M.J."/>
            <person name="Jhangiani S.J."/>
            <person name="Johnson A.J."/>
            <person name="Johnson B.J."/>
            <person name="Jones J.J."/>
            <person name="Joshi V.J."/>
            <person name="Kalu J.K."/>
            <person name="Khan N.K."/>
            <person name="Korchina V.K."/>
            <person name="Kovar C.K."/>
            <person name="Lago L.L."/>
            <person name="Lara F.L."/>
            <person name="Le T.-K.L."/>
            <person name="Lee S.L."/>
            <person name="Legall-Iii F.L."/>
            <person name="Lemon S.L."/>
            <person name="Liu J.L."/>
            <person name="Liu Y.-S.L."/>
            <person name="Liyanage D.L."/>
            <person name="Lopez J.L."/>
            <person name="Lorensuhewa L.L."/>
            <person name="Mata R.M."/>
            <person name="Mathew T.M."/>
            <person name="Mercado C.M."/>
            <person name="Mercado I.M."/>
            <person name="Morales K.M."/>
            <person name="Morgan M.M."/>
            <person name="Munidasa M.M."/>
            <person name="Ngo D.N."/>
            <person name="Nguyen L.N."/>
            <person name="Nguyen T.N."/>
            <person name="Nguyen N.N."/>
            <person name="Obregon M.O."/>
            <person name="Okwuonu G.O."/>
            <person name="Ongeri F.O."/>
            <person name="Onwere C.O."/>
            <person name="Osifeso I.O."/>
            <person name="Parra A.P."/>
            <person name="Patil S.P."/>
            <person name="Perez A.P."/>
            <person name="Perez Y.P."/>
            <person name="Pham C.P."/>
            <person name="Pu L.-L.P."/>
            <person name="Puazo M.P."/>
            <person name="Quiroz J.Q."/>
            <person name="Rouhana J.R."/>
            <person name="Ruiz M.R."/>
            <person name="Ruiz S.-J.R."/>
            <person name="Saada N.S."/>
            <person name="Santibanez J.S."/>
            <person name="Scheel M.S."/>
            <person name="Schneider B.S."/>
            <person name="Simmons D.S."/>
            <person name="Sisson I.S."/>
            <person name="Tang L.-Y.T."/>
            <person name="Thornton R.T."/>
            <person name="Tisius J.T."/>
            <person name="Toledanes G.T."/>
            <person name="Trejos Z.T."/>
            <person name="Usmani K.U."/>
            <person name="Varghese R.V."/>
            <person name="Vattathil S.V."/>
            <person name="Vee V.V."/>
            <person name="Walker D.W."/>
            <person name="Weissenberger G.W."/>
            <person name="White C.W."/>
            <person name="Williams A.W."/>
            <person name="Woodworth J.W."/>
            <person name="Wright R.W."/>
            <person name="Zhu Y.Z."/>
            <person name="Han Y.H."/>
            <person name="Newsham I.N."/>
            <person name="Nazareth L.N."/>
            <person name="Worley K.W."/>
            <person name="Muzny D.M."/>
            <person name="Rogers J.R."/>
            <person name="Gibbs R.G."/>
        </authorList>
    </citation>
    <scope>NUCLEOTIDE SEQUENCE [LARGE SCALE GENOMIC DNA]</scope>
</reference>
<accession>A0A8I5R5H4</accession>
<evidence type="ECO:0000313" key="1">
    <source>
        <dbReference type="Ensembl" id="ENSPANP00000049481.1"/>
    </source>
</evidence>
<keyword evidence="2" id="KW-1185">Reference proteome</keyword>
<reference evidence="1" key="3">
    <citation type="submission" date="2025-09" db="UniProtKB">
        <authorList>
            <consortium name="Ensembl"/>
        </authorList>
    </citation>
    <scope>IDENTIFICATION</scope>
</reference>
<dbReference type="Ensembl" id="ENSPANT00000069615.1">
    <property type="protein sequence ID" value="ENSPANP00000049481.1"/>
    <property type="gene ID" value="ENSPANG00000041578.1"/>
</dbReference>
<dbReference type="AlphaFoldDB" id="A0A8I5R5H4"/>
<protein>
    <submittedName>
        <fullName evidence="1">Uncharacterized protein</fullName>
    </submittedName>
</protein>
<name>A0A8I5R5H4_PAPAN</name>
<dbReference type="PANTHER" id="PTHR46254">
    <property type="entry name" value="PROTEIN GVQW1-RELATED"/>
    <property type="match status" value="1"/>
</dbReference>